<name>A0ACB7XDU0_9ERIC</name>
<keyword evidence="2" id="KW-1185">Reference proteome</keyword>
<comment type="caution">
    <text evidence="1">The sequence shown here is derived from an EMBL/GenBank/DDBJ whole genome shotgun (WGS) entry which is preliminary data.</text>
</comment>
<accession>A0ACB7XDU0</accession>
<sequence>MTDVSKLSAGMKDRVSNIESDLLVVKRAFLGRSDGLNNLVNMKVPEPKAFGGAQNAKELENFLWDMEQYFPAAHVPEVERVTITAMYLTEDAKLWWRTRSEDEVRPKIETWESLKKELKEQFLPCNASWLARESLKRLKPTGTVRDYLELQRLGVKDLPSAIAVADGLADFKLTNKSNSSESNSLKLKDKNKKRDEKKAGSKKWDKSQKSKSVEDDKRQDKWNFSKGCFICQGPHRARDCPKCEKLNSICLDERNGGDPDSDSHVCVNLLQLLNVIHAYKASPSQRSGLMYVKVMLCNTNVLAMVDTGATHNFVSEALA</sequence>
<organism evidence="1 2">
    <name type="scientific">Vaccinium darrowii</name>
    <dbReference type="NCBI Taxonomy" id="229202"/>
    <lineage>
        <taxon>Eukaryota</taxon>
        <taxon>Viridiplantae</taxon>
        <taxon>Streptophyta</taxon>
        <taxon>Embryophyta</taxon>
        <taxon>Tracheophyta</taxon>
        <taxon>Spermatophyta</taxon>
        <taxon>Magnoliopsida</taxon>
        <taxon>eudicotyledons</taxon>
        <taxon>Gunneridae</taxon>
        <taxon>Pentapetalae</taxon>
        <taxon>asterids</taxon>
        <taxon>Ericales</taxon>
        <taxon>Ericaceae</taxon>
        <taxon>Vaccinioideae</taxon>
        <taxon>Vaccinieae</taxon>
        <taxon>Vaccinium</taxon>
    </lineage>
</organism>
<dbReference type="EMBL" id="CM037156">
    <property type="protein sequence ID" value="KAH7838926.1"/>
    <property type="molecule type" value="Genomic_DNA"/>
</dbReference>
<protein>
    <submittedName>
        <fullName evidence="1">Uncharacterized protein</fullName>
    </submittedName>
</protein>
<reference evidence="1 2" key="1">
    <citation type="journal article" date="2021" name="Hortic Res">
        <title>High-quality reference genome and annotation aids understanding of berry development for evergreen blueberry (Vaccinium darrowii).</title>
        <authorList>
            <person name="Yu J."/>
            <person name="Hulse-Kemp A.M."/>
            <person name="Babiker E."/>
            <person name="Staton M."/>
        </authorList>
    </citation>
    <scope>NUCLEOTIDE SEQUENCE [LARGE SCALE GENOMIC DNA]</scope>
    <source>
        <strain evidence="2">cv. NJ 8807/NJ 8810</strain>
        <tissue evidence="1">Young leaf</tissue>
    </source>
</reference>
<evidence type="ECO:0000313" key="1">
    <source>
        <dbReference type="EMBL" id="KAH7838926.1"/>
    </source>
</evidence>
<dbReference type="Proteomes" id="UP000828048">
    <property type="component" value="Chromosome 6"/>
</dbReference>
<proteinExistence type="predicted"/>
<evidence type="ECO:0000313" key="2">
    <source>
        <dbReference type="Proteomes" id="UP000828048"/>
    </source>
</evidence>
<gene>
    <name evidence="1" type="ORF">Vadar_032804</name>
</gene>